<name>A0A4S2M4W5_OPIFE</name>
<accession>A0A4S2M4W5</accession>
<evidence type="ECO:0000313" key="1">
    <source>
        <dbReference type="EMBL" id="TGZ69037.1"/>
    </source>
</evidence>
<reference evidence="1 2" key="1">
    <citation type="journal article" date="2019" name="BMC Genomics">
        <title>New insights from Opisthorchis felineus genome: update on genomics of the epidemiologically important liver flukes.</title>
        <authorList>
            <person name="Ershov N.I."/>
            <person name="Mordvinov V.A."/>
            <person name="Prokhortchouk E.B."/>
            <person name="Pakharukova M.Y."/>
            <person name="Gunbin K.V."/>
            <person name="Ustyantsev K."/>
            <person name="Genaev M.A."/>
            <person name="Blinov A.G."/>
            <person name="Mazur A."/>
            <person name="Boulygina E."/>
            <person name="Tsygankova S."/>
            <person name="Khrameeva E."/>
            <person name="Chekanov N."/>
            <person name="Fan G."/>
            <person name="Xiao A."/>
            <person name="Zhang H."/>
            <person name="Xu X."/>
            <person name="Yang H."/>
            <person name="Solovyev V."/>
            <person name="Lee S.M."/>
            <person name="Liu X."/>
            <person name="Afonnikov D.A."/>
            <person name="Skryabin K.G."/>
        </authorList>
    </citation>
    <scope>NUCLEOTIDE SEQUENCE [LARGE SCALE GENOMIC DNA]</scope>
    <source>
        <strain evidence="1">AK-0245</strain>
        <tissue evidence="1">Whole organism</tissue>
    </source>
</reference>
<proteinExistence type="predicted"/>
<keyword evidence="2" id="KW-1185">Reference proteome</keyword>
<dbReference type="EMBL" id="SJOL01006250">
    <property type="protein sequence ID" value="TGZ69037.1"/>
    <property type="molecule type" value="Genomic_DNA"/>
</dbReference>
<dbReference type="Proteomes" id="UP000308267">
    <property type="component" value="Unassembled WGS sequence"/>
</dbReference>
<protein>
    <submittedName>
        <fullName evidence="1">Uncharacterized protein</fullName>
    </submittedName>
</protein>
<dbReference type="AlphaFoldDB" id="A0A4S2M4W5"/>
<comment type="caution">
    <text evidence="1">The sequence shown here is derived from an EMBL/GenBank/DDBJ whole genome shotgun (WGS) entry which is preliminary data.</text>
</comment>
<organism evidence="1 2">
    <name type="scientific">Opisthorchis felineus</name>
    <dbReference type="NCBI Taxonomy" id="147828"/>
    <lineage>
        <taxon>Eukaryota</taxon>
        <taxon>Metazoa</taxon>
        <taxon>Spiralia</taxon>
        <taxon>Lophotrochozoa</taxon>
        <taxon>Platyhelminthes</taxon>
        <taxon>Trematoda</taxon>
        <taxon>Digenea</taxon>
        <taxon>Opisthorchiida</taxon>
        <taxon>Opisthorchiata</taxon>
        <taxon>Opisthorchiidae</taxon>
        <taxon>Opisthorchis</taxon>
    </lineage>
</organism>
<gene>
    <name evidence="1" type="ORF">CRM22_003955</name>
</gene>
<sequence length="107" mass="12267">MIIHGYDVKAEFQDSQYSSRHIPKTNIPELLSPRTFAPQDLDIGHDVGVKLQLFARSWRHSSLITHNSVDFVVDPIRHIFVYLSLCVGYLSPVWKTSIFKPVFKGRG</sequence>
<evidence type="ECO:0000313" key="2">
    <source>
        <dbReference type="Proteomes" id="UP000308267"/>
    </source>
</evidence>